<name>A0AAW0ARR0_9AGAR</name>
<reference evidence="2 3" key="1">
    <citation type="journal article" date="2024" name="J Genomics">
        <title>Draft genome sequencing and assembly of Favolaschia claudopus CIRM-BRFM 2984 isolated from oak limbs.</title>
        <authorList>
            <person name="Navarro D."/>
            <person name="Drula E."/>
            <person name="Chaduli D."/>
            <person name="Cazenave R."/>
            <person name="Ahrendt S."/>
            <person name="Wang J."/>
            <person name="Lipzen A."/>
            <person name="Daum C."/>
            <person name="Barry K."/>
            <person name="Grigoriev I.V."/>
            <person name="Favel A."/>
            <person name="Rosso M.N."/>
            <person name="Martin F."/>
        </authorList>
    </citation>
    <scope>NUCLEOTIDE SEQUENCE [LARGE SCALE GENOMIC DNA]</scope>
    <source>
        <strain evidence="2 3">CIRM-BRFM 2984</strain>
    </source>
</reference>
<accession>A0AAW0ARR0</accession>
<keyword evidence="3" id="KW-1185">Reference proteome</keyword>
<evidence type="ECO:0000313" key="2">
    <source>
        <dbReference type="EMBL" id="KAK7015709.1"/>
    </source>
</evidence>
<dbReference type="EMBL" id="JAWWNJ010000053">
    <property type="protein sequence ID" value="KAK7015709.1"/>
    <property type="molecule type" value="Genomic_DNA"/>
</dbReference>
<protein>
    <submittedName>
        <fullName evidence="2">Uncharacterized protein</fullName>
    </submittedName>
</protein>
<sequence length="340" mass="38370">MVTAADREFVVWTVLKPPKSTSAPNPDHSPPNALVYWELPNDVRLHRTMIYVKTRTALYTIGPLDFCGHARAIRLGNGGWVIAVCDWDPTLPFKDQIFIKRVLDANGAWPPGFRKTSQAQLLKNIAQYNKVCNEMKKTDLWRGKTITQSDVKAVIADRKSKQEKKRAQTKAGKREKALKDAERAAVRRRKKTEAEASGSSYHSAPDSKVELTQETFNRLLICLVLFVGVLALENRRAEELTRGTSFDNCIPEAATVKIVCGVVATTIVDMRRTRWTVVRHGGFESGFFRERLKNASDCLSSKIETADYLYYSMSPITEETARRKGKRGEREKAKGNGYDD</sequence>
<evidence type="ECO:0000256" key="1">
    <source>
        <dbReference type="SAM" id="MobiDB-lite"/>
    </source>
</evidence>
<dbReference type="AlphaFoldDB" id="A0AAW0ARR0"/>
<feature type="region of interest" description="Disordered" evidence="1">
    <location>
        <begin position="157"/>
        <end position="207"/>
    </location>
</feature>
<feature type="compositionally biased region" description="Basic residues" evidence="1">
    <location>
        <begin position="161"/>
        <end position="171"/>
    </location>
</feature>
<dbReference type="Proteomes" id="UP001362999">
    <property type="component" value="Unassembled WGS sequence"/>
</dbReference>
<gene>
    <name evidence="2" type="ORF">R3P38DRAFT_2786642</name>
</gene>
<comment type="caution">
    <text evidence="2">The sequence shown here is derived from an EMBL/GenBank/DDBJ whole genome shotgun (WGS) entry which is preliminary data.</text>
</comment>
<proteinExistence type="predicted"/>
<evidence type="ECO:0000313" key="3">
    <source>
        <dbReference type="Proteomes" id="UP001362999"/>
    </source>
</evidence>
<organism evidence="2 3">
    <name type="scientific">Favolaschia claudopus</name>
    <dbReference type="NCBI Taxonomy" id="2862362"/>
    <lineage>
        <taxon>Eukaryota</taxon>
        <taxon>Fungi</taxon>
        <taxon>Dikarya</taxon>
        <taxon>Basidiomycota</taxon>
        <taxon>Agaricomycotina</taxon>
        <taxon>Agaricomycetes</taxon>
        <taxon>Agaricomycetidae</taxon>
        <taxon>Agaricales</taxon>
        <taxon>Marasmiineae</taxon>
        <taxon>Mycenaceae</taxon>
        <taxon>Favolaschia</taxon>
    </lineage>
</organism>
<feature type="region of interest" description="Disordered" evidence="1">
    <location>
        <begin position="319"/>
        <end position="340"/>
    </location>
</feature>
<feature type="compositionally biased region" description="Basic and acidic residues" evidence="1">
    <location>
        <begin position="172"/>
        <end position="185"/>
    </location>
</feature>